<evidence type="ECO:0000259" key="2">
    <source>
        <dbReference type="PROSITE" id="PS50206"/>
    </source>
</evidence>
<dbReference type="Gene3D" id="3.40.250.10">
    <property type="entry name" value="Rhodanese-like domain"/>
    <property type="match status" value="1"/>
</dbReference>
<proteinExistence type="predicted"/>
<dbReference type="RefSeq" id="WP_242871698.1">
    <property type="nucleotide sequence ID" value="NZ_FNID01000012.1"/>
</dbReference>
<dbReference type="InterPro" id="IPR050229">
    <property type="entry name" value="GlpE_sulfurtransferase"/>
</dbReference>
<dbReference type="InterPro" id="IPR036873">
    <property type="entry name" value="Rhodanese-like_dom_sf"/>
</dbReference>
<feature type="chain" id="PRO_5011649961" evidence="1">
    <location>
        <begin position="27"/>
        <end position="228"/>
    </location>
</feature>
<dbReference type="Pfam" id="PF00581">
    <property type="entry name" value="Rhodanese"/>
    <property type="match status" value="1"/>
</dbReference>
<name>A0A1G9YXP4_9FIRM</name>
<accession>A0A1G9YXP4</accession>
<dbReference type="PANTHER" id="PTHR43031:SF1">
    <property type="entry name" value="PYRIDINE NUCLEOTIDE-DISULPHIDE OXIDOREDUCTASE"/>
    <property type="match status" value="1"/>
</dbReference>
<dbReference type="PROSITE" id="PS51257">
    <property type="entry name" value="PROKAR_LIPOPROTEIN"/>
    <property type="match status" value="1"/>
</dbReference>
<protein>
    <submittedName>
        <fullName evidence="3">Rhodanese-related sulfurtransferase</fullName>
    </submittedName>
</protein>
<dbReference type="STRING" id="258515.SAMN05192585_11218"/>
<sequence>MKRLLIHLAAAMLLVTVLLFSACSGAEEPNIVFTGEVLEVYDKGFLLSTTELDGTDKVSIGYDKGMKPLDFNLLVGQTLQVTVLRQMRESYPVQATAVKVRLVQDVQQAPATAGESTVDELSRSVVPVKITPEEAKRMMDEESGVVILDVRTKEEFDAGHIKGAVLLPDTEVADKAAELLRDKDAPILIYCRTGRRSALAAKTLAGLGYTRIYDFGGIVDWPYETVKE</sequence>
<reference evidence="3 4" key="1">
    <citation type="submission" date="2016-10" db="EMBL/GenBank/DDBJ databases">
        <authorList>
            <person name="de Groot N.N."/>
        </authorList>
    </citation>
    <scope>NUCLEOTIDE SEQUENCE [LARGE SCALE GENOMIC DNA]</scope>
    <source>
        <strain evidence="3 4">CGMCC 1.5012</strain>
    </source>
</reference>
<organism evidence="3 4">
    <name type="scientific">Acetanaerobacterium elongatum</name>
    <dbReference type="NCBI Taxonomy" id="258515"/>
    <lineage>
        <taxon>Bacteria</taxon>
        <taxon>Bacillati</taxon>
        <taxon>Bacillota</taxon>
        <taxon>Clostridia</taxon>
        <taxon>Eubacteriales</taxon>
        <taxon>Oscillospiraceae</taxon>
        <taxon>Acetanaerobacterium</taxon>
    </lineage>
</organism>
<dbReference type="Proteomes" id="UP000199182">
    <property type="component" value="Unassembled WGS sequence"/>
</dbReference>
<dbReference type="EMBL" id="FNID01000012">
    <property type="protein sequence ID" value="SDN13900.1"/>
    <property type="molecule type" value="Genomic_DNA"/>
</dbReference>
<dbReference type="PROSITE" id="PS50206">
    <property type="entry name" value="RHODANESE_3"/>
    <property type="match status" value="1"/>
</dbReference>
<dbReference type="CDD" id="cd00158">
    <property type="entry name" value="RHOD"/>
    <property type="match status" value="1"/>
</dbReference>
<evidence type="ECO:0000313" key="4">
    <source>
        <dbReference type="Proteomes" id="UP000199182"/>
    </source>
</evidence>
<dbReference type="GO" id="GO:0016740">
    <property type="term" value="F:transferase activity"/>
    <property type="evidence" value="ECO:0007669"/>
    <property type="project" value="UniProtKB-KW"/>
</dbReference>
<dbReference type="SUPFAM" id="SSF52821">
    <property type="entry name" value="Rhodanese/Cell cycle control phosphatase"/>
    <property type="match status" value="1"/>
</dbReference>
<feature type="domain" description="Rhodanese" evidence="2">
    <location>
        <begin position="141"/>
        <end position="227"/>
    </location>
</feature>
<evidence type="ECO:0000313" key="3">
    <source>
        <dbReference type="EMBL" id="SDN13900.1"/>
    </source>
</evidence>
<evidence type="ECO:0000256" key="1">
    <source>
        <dbReference type="SAM" id="SignalP"/>
    </source>
</evidence>
<keyword evidence="4" id="KW-1185">Reference proteome</keyword>
<dbReference type="InterPro" id="IPR001763">
    <property type="entry name" value="Rhodanese-like_dom"/>
</dbReference>
<dbReference type="PANTHER" id="PTHR43031">
    <property type="entry name" value="FAD-DEPENDENT OXIDOREDUCTASE"/>
    <property type="match status" value="1"/>
</dbReference>
<dbReference type="AlphaFoldDB" id="A0A1G9YXP4"/>
<keyword evidence="3" id="KW-0808">Transferase</keyword>
<feature type="signal peptide" evidence="1">
    <location>
        <begin position="1"/>
        <end position="26"/>
    </location>
</feature>
<dbReference type="SMART" id="SM00450">
    <property type="entry name" value="RHOD"/>
    <property type="match status" value="1"/>
</dbReference>
<gene>
    <name evidence="3" type="ORF">SAMN05192585_11218</name>
</gene>
<keyword evidence="1" id="KW-0732">Signal</keyword>